<evidence type="ECO:0000313" key="8">
    <source>
        <dbReference type="RefSeq" id="XP_006812591.1"/>
    </source>
</evidence>
<evidence type="ECO:0000256" key="4">
    <source>
        <dbReference type="ARBA" id="ARBA00023136"/>
    </source>
</evidence>
<feature type="transmembrane region" description="Helical" evidence="5">
    <location>
        <begin position="109"/>
        <end position="130"/>
    </location>
</feature>
<comment type="subcellular location">
    <subcellularLocation>
        <location evidence="1">Membrane</location>
        <topology evidence="1">Multi-pass membrane protein</topology>
    </subcellularLocation>
</comment>
<reference evidence="8" key="1">
    <citation type="submission" date="2025-08" db="UniProtKB">
        <authorList>
            <consortium name="RefSeq"/>
        </authorList>
    </citation>
    <scope>IDENTIFICATION</scope>
    <source>
        <tissue evidence="8">Testes</tissue>
    </source>
</reference>
<gene>
    <name evidence="8" type="primary">LOC102802842</name>
</gene>
<keyword evidence="7" id="KW-1185">Reference proteome</keyword>
<sequence>MAETDHWCRLPGYEDLVTQCKYINATTNCDLFAKTLALPNETVSSACGTKWKFSSCLRYDVNTTDVIDLMNTHDNHTWKTMNCGDKMEYDTSQYTSTAVQEFGFVCDRYYLGPLSTTILLVGPFLANIFMGQLADRIGRRPTLMINITIFVVFGALQSVIRTTVVFFICNFMVGIAMFGMYSQVFVFVSEIVGPSKRGSMTMACVVFYSLGFTVLPLIAFFIRDWSILVLVISVSAAALLSYWWLLSESPRWLLSVGKVEQAKKVLQKMAKVNKVILPESVFEDLNKEKCVLKNVHSEDKHEFTGKVTTGIEQAYLLSRTNLTDPRPTCLRAGSSLSLLYYGLTFNVGNLGGNNYTNALIAGAVEIVAYSSSMYLVETRCGRKLTICISSMIAAIATVSSAFISQCGGTLWVMVAVYMVGKFAATVGYAVSQLYAGELFPTTLRSVGVMSTSSCSILASSLAPLLLPLRMTWNPLPQLVFGGLSIMSAFLVLTLPETRRRKLPANINEAEMFEKKLPSCETMTKEL</sequence>
<feature type="domain" description="Major facilitator superfamily (MFS) profile" evidence="6">
    <location>
        <begin position="60"/>
        <end position="499"/>
    </location>
</feature>
<protein>
    <submittedName>
        <fullName evidence="8">Organic cation transporter protein-like</fullName>
    </submittedName>
</protein>
<feature type="transmembrane region" description="Helical" evidence="5">
    <location>
        <begin position="200"/>
        <end position="221"/>
    </location>
</feature>
<dbReference type="PANTHER" id="PTHR24064">
    <property type="entry name" value="SOLUTE CARRIER FAMILY 22 MEMBER"/>
    <property type="match status" value="1"/>
</dbReference>
<dbReference type="SUPFAM" id="SSF103473">
    <property type="entry name" value="MFS general substrate transporter"/>
    <property type="match status" value="1"/>
</dbReference>
<evidence type="ECO:0000313" key="7">
    <source>
        <dbReference type="Proteomes" id="UP000694865"/>
    </source>
</evidence>
<feature type="transmembrane region" description="Helical" evidence="5">
    <location>
        <begin position="142"/>
        <end position="159"/>
    </location>
</feature>
<proteinExistence type="predicted"/>
<dbReference type="InterPro" id="IPR020846">
    <property type="entry name" value="MFS_dom"/>
</dbReference>
<dbReference type="GeneID" id="102802842"/>
<name>A0ABM0LXV0_SACKO</name>
<evidence type="ECO:0000256" key="1">
    <source>
        <dbReference type="ARBA" id="ARBA00004141"/>
    </source>
</evidence>
<dbReference type="PROSITE" id="PS50850">
    <property type="entry name" value="MFS"/>
    <property type="match status" value="1"/>
</dbReference>
<feature type="transmembrane region" description="Helical" evidence="5">
    <location>
        <begin position="384"/>
        <end position="404"/>
    </location>
</feature>
<keyword evidence="3 5" id="KW-1133">Transmembrane helix</keyword>
<dbReference type="InterPro" id="IPR005828">
    <property type="entry name" value="MFS_sugar_transport-like"/>
</dbReference>
<organism evidence="7 8">
    <name type="scientific">Saccoglossus kowalevskii</name>
    <name type="common">Acorn worm</name>
    <dbReference type="NCBI Taxonomy" id="10224"/>
    <lineage>
        <taxon>Eukaryota</taxon>
        <taxon>Metazoa</taxon>
        <taxon>Hemichordata</taxon>
        <taxon>Enteropneusta</taxon>
        <taxon>Harrimaniidae</taxon>
        <taxon>Saccoglossus</taxon>
    </lineage>
</organism>
<dbReference type="InterPro" id="IPR036259">
    <property type="entry name" value="MFS_trans_sf"/>
</dbReference>
<dbReference type="Pfam" id="PF00083">
    <property type="entry name" value="Sugar_tr"/>
    <property type="match status" value="1"/>
</dbReference>
<evidence type="ECO:0000256" key="2">
    <source>
        <dbReference type="ARBA" id="ARBA00022692"/>
    </source>
</evidence>
<dbReference type="Proteomes" id="UP000694865">
    <property type="component" value="Unplaced"/>
</dbReference>
<accession>A0ABM0LXV0</accession>
<evidence type="ECO:0000256" key="3">
    <source>
        <dbReference type="ARBA" id="ARBA00022989"/>
    </source>
</evidence>
<feature type="transmembrane region" description="Helical" evidence="5">
    <location>
        <begin position="478"/>
        <end position="495"/>
    </location>
</feature>
<feature type="transmembrane region" description="Helical" evidence="5">
    <location>
        <begin position="227"/>
        <end position="245"/>
    </location>
</feature>
<dbReference type="Gene3D" id="1.20.1250.20">
    <property type="entry name" value="MFS general substrate transporter like domains"/>
    <property type="match status" value="1"/>
</dbReference>
<feature type="transmembrane region" description="Helical" evidence="5">
    <location>
        <begin position="446"/>
        <end position="466"/>
    </location>
</feature>
<evidence type="ECO:0000259" key="6">
    <source>
        <dbReference type="PROSITE" id="PS50850"/>
    </source>
</evidence>
<feature type="transmembrane region" description="Helical" evidence="5">
    <location>
        <begin position="410"/>
        <end position="434"/>
    </location>
</feature>
<keyword evidence="2 5" id="KW-0812">Transmembrane</keyword>
<evidence type="ECO:0000256" key="5">
    <source>
        <dbReference type="SAM" id="Phobius"/>
    </source>
</evidence>
<feature type="transmembrane region" description="Helical" evidence="5">
    <location>
        <begin position="165"/>
        <end position="188"/>
    </location>
</feature>
<dbReference type="RefSeq" id="XP_006812591.1">
    <property type="nucleotide sequence ID" value="XM_006812528.1"/>
</dbReference>
<keyword evidence="4 5" id="KW-0472">Membrane</keyword>